<dbReference type="Proteomes" id="UP000323393">
    <property type="component" value="Unassembled WGS sequence"/>
</dbReference>
<dbReference type="Pfam" id="PF00300">
    <property type="entry name" value="His_Phos_1"/>
    <property type="match status" value="1"/>
</dbReference>
<sequence length="184" mass="21279">MTNLYFIRHAHSIYTPDELERPLSEKGKKDAVRILAMIQPDNIDVVVSSPYKRAVQTVEGVAQHYNLQIEIFEDLKERTLTVKPAEDFTAAITKAWEEPNFAWEGGESNIEAQARGIKVIQHLLKKYEDENVAIGTHGNIMVLIMNYFDKQYDFSFWNGLDMPDIYKITFDGDLLVGVRRLWEQ</sequence>
<evidence type="ECO:0000313" key="2">
    <source>
        <dbReference type="Proteomes" id="UP000323393"/>
    </source>
</evidence>
<gene>
    <name evidence="1" type="ORF">FZC74_20165</name>
</gene>
<name>A0AA94WIK6_9BACI</name>
<accession>A0AA94WIK6</accession>
<dbReference type="InterPro" id="IPR050275">
    <property type="entry name" value="PGM_Phosphatase"/>
</dbReference>
<proteinExistence type="predicted"/>
<dbReference type="InterPro" id="IPR013078">
    <property type="entry name" value="His_Pase_superF_clade-1"/>
</dbReference>
<comment type="caution">
    <text evidence="1">The sequence shown here is derived from an EMBL/GenBank/DDBJ whole genome shotgun (WGS) entry which is preliminary data.</text>
</comment>
<dbReference type="GO" id="GO:0005737">
    <property type="term" value="C:cytoplasm"/>
    <property type="evidence" value="ECO:0007669"/>
    <property type="project" value="TreeGrafter"/>
</dbReference>
<dbReference type="RefSeq" id="WP_148967101.1">
    <property type="nucleotide sequence ID" value="NZ_VTEU01000015.1"/>
</dbReference>
<dbReference type="Gene3D" id="3.40.50.1240">
    <property type="entry name" value="Phosphoglycerate mutase-like"/>
    <property type="match status" value="1"/>
</dbReference>
<dbReference type="PANTHER" id="PTHR48100:SF59">
    <property type="entry name" value="ADENOSYLCOBALAMIN_ALPHA-RIBAZOLE PHOSPHATASE"/>
    <property type="match status" value="1"/>
</dbReference>
<evidence type="ECO:0000313" key="1">
    <source>
        <dbReference type="EMBL" id="TYS54426.1"/>
    </source>
</evidence>
<organism evidence="1 2">
    <name type="scientific">Sutcliffiella horikoshii</name>
    <dbReference type="NCBI Taxonomy" id="79883"/>
    <lineage>
        <taxon>Bacteria</taxon>
        <taxon>Bacillati</taxon>
        <taxon>Bacillota</taxon>
        <taxon>Bacilli</taxon>
        <taxon>Bacillales</taxon>
        <taxon>Bacillaceae</taxon>
        <taxon>Sutcliffiella</taxon>
    </lineage>
</organism>
<dbReference type="SUPFAM" id="SSF53254">
    <property type="entry name" value="Phosphoglycerate mutase-like"/>
    <property type="match status" value="1"/>
</dbReference>
<dbReference type="InterPro" id="IPR029033">
    <property type="entry name" value="His_PPase_superfam"/>
</dbReference>
<dbReference type="GO" id="GO:0016791">
    <property type="term" value="F:phosphatase activity"/>
    <property type="evidence" value="ECO:0007669"/>
    <property type="project" value="TreeGrafter"/>
</dbReference>
<dbReference type="PANTHER" id="PTHR48100">
    <property type="entry name" value="BROAD-SPECIFICITY PHOSPHATASE YOR283W-RELATED"/>
    <property type="match status" value="1"/>
</dbReference>
<dbReference type="CDD" id="cd07067">
    <property type="entry name" value="HP_PGM_like"/>
    <property type="match status" value="1"/>
</dbReference>
<dbReference type="AlphaFoldDB" id="A0AA94WIK6"/>
<dbReference type="EMBL" id="VTEU01000015">
    <property type="protein sequence ID" value="TYS54426.1"/>
    <property type="molecule type" value="Genomic_DNA"/>
</dbReference>
<reference evidence="1 2" key="1">
    <citation type="submission" date="2019-08" db="EMBL/GenBank/DDBJ databases">
        <title>Bacillus genomes from the desert of Cuatro Cienegas, Coahuila.</title>
        <authorList>
            <person name="Olmedo-Alvarez G."/>
        </authorList>
    </citation>
    <scope>NUCLEOTIDE SEQUENCE [LARGE SCALE GENOMIC DNA]</scope>
    <source>
        <strain evidence="1 2">CH88_3T</strain>
    </source>
</reference>
<dbReference type="SMART" id="SM00855">
    <property type="entry name" value="PGAM"/>
    <property type="match status" value="1"/>
</dbReference>
<protein>
    <submittedName>
        <fullName evidence="1">Histidine phosphatase family protein</fullName>
    </submittedName>
</protein>